<reference evidence="2" key="2">
    <citation type="journal article" date="2023" name="IMA Fungus">
        <title>Comparative genomic study of the Penicillium genus elucidates a diverse pangenome and 15 lateral gene transfer events.</title>
        <authorList>
            <person name="Petersen C."/>
            <person name="Sorensen T."/>
            <person name="Nielsen M.R."/>
            <person name="Sondergaard T.E."/>
            <person name="Sorensen J.L."/>
            <person name="Fitzpatrick D.A."/>
            <person name="Frisvad J.C."/>
            <person name="Nielsen K.L."/>
        </authorList>
    </citation>
    <scope>NUCLEOTIDE SEQUENCE</scope>
    <source>
        <strain evidence="2">IBT 30761</strain>
    </source>
</reference>
<dbReference type="PROSITE" id="PS00028">
    <property type="entry name" value="ZINC_FINGER_C2H2_1"/>
    <property type="match status" value="1"/>
</dbReference>
<dbReference type="RefSeq" id="XP_056470989.1">
    <property type="nucleotide sequence ID" value="XM_056620183.1"/>
</dbReference>
<evidence type="ECO:0000259" key="1">
    <source>
        <dbReference type="PROSITE" id="PS00028"/>
    </source>
</evidence>
<organism evidence="2 3">
    <name type="scientific">Penicillium argentinense</name>
    <dbReference type="NCBI Taxonomy" id="1131581"/>
    <lineage>
        <taxon>Eukaryota</taxon>
        <taxon>Fungi</taxon>
        <taxon>Dikarya</taxon>
        <taxon>Ascomycota</taxon>
        <taxon>Pezizomycotina</taxon>
        <taxon>Eurotiomycetes</taxon>
        <taxon>Eurotiomycetidae</taxon>
        <taxon>Eurotiales</taxon>
        <taxon>Aspergillaceae</taxon>
        <taxon>Penicillium</taxon>
    </lineage>
</organism>
<sequence>MYKNPGSLSRHFVNKHIKPFPNDMHCECNICGEKLMSKSGLLNHAQRMHGTVSCLPLPALGLPLPSRSSVYNMQISDRTIIDFEEMP</sequence>
<feature type="domain" description="C2H2-type" evidence="1">
    <location>
        <begin position="26"/>
        <end position="49"/>
    </location>
</feature>
<accession>A0A9W9EVX4</accession>
<dbReference type="GeneID" id="81359162"/>
<reference evidence="2" key="1">
    <citation type="submission" date="2022-11" db="EMBL/GenBank/DDBJ databases">
        <authorList>
            <person name="Petersen C."/>
        </authorList>
    </citation>
    <scope>NUCLEOTIDE SEQUENCE</scope>
    <source>
        <strain evidence="2">IBT 30761</strain>
    </source>
</reference>
<proteinExistence type="predicted"/>
<dbReference type="InterPro" id="IPR013087">
    <property type="entry name" value="Znf_C2H2_type"/>
</dbReference>
<dbReference type="OrthoDB" id="3544487at2759"/>
<gene>
    <name evidence="2" type="ORF">N7532_007691</name>
</gene>
<dbReference type="Proteomes" id="UP001149074">
    <property type="component" value="Unassembled WGS sequence"/>
</dbReference>
<comment type="caution">
    <text evidence="2">The sequence shown here is derived from an EMBL/GenBank/DDBJ whole genome shotgun (WGS) entry which is preliminary data.</text>
</comment>
<name>A0A9W9EVX4_9EURO</name>
<keyword evidence="3" id="KW-1185">Reference proteome</keyword>
<protein>
    <recommendedName>
        <fullName evidence="1">C2H2-type domain-containing protein</fullName>
    </recommendedName>
</protein>
<dbReference type="EMBL" id="JAPQKI010000009">
    <property type="protein sequence ID" value="KAJ5089007.1"/>
    <property type="molecule type" value="Genomic_DNA"/>
</dbReference>
<evidence type="ECO:0000313" key="2">
    <source>
        <dbReference type="EMBL" id="KAJ5089007.1"/>
    </source>
</evidence>
<evidence type="ECO:0000313" key="3">
    <source>
        <dbReference type="Proteomes" id="UP001149074"/>
    </source>
</evidence>
<dbReference type="AlphaFoldDB" id="A0A9W9EVX4"/>